<dbReference type="RefSeq" id="WP_213499876.1">
    <property type="nucleotide sequence ID" value="NZ_CP074694.1"/>
</dbReference>
<feature type="region of interest" description="Disordered" evidence="1">
    <location>
        <begin position="23"/>
        <end position="87"/>
    </location>
</feature>
<evidence type="ECO:0000256" key="1">
    <source>
        <dbReference type="SAM" id="MobiDB-lite"/>
    </source>
</evidence>
<feature type="compositionally biased region" description="Polar residues" evidence="1">
    <location>
        <begin position="50"/>
        <end position="67"/>
    </location>
</feature>
<organism evidence="2 3">
    <name type="scientific">Telmatocola sphagniphila</name>
    <dbReference type="NCBI Taxonomy" id="1123043"/>
    <lineage>
        <taxon>Bacteria</taxon>
        <taxon>Pseudomonadati</taxon>
        <taxon>Planctomycetota</taxon>
        <taxon>Planctomycetia</taxon>
        <taxon>Gemmatales</taxon>
        <taxon>Gemmataceae</taxon>
    </lineage>
</organism>
<dbReference type="KEGG" id="tsph:KIH39_12405"/>
<proteinExistence type="predicted"/>
<dbReference type="Proteomes" id="UP000676194">
    <property type="component" value="Chromosome"/>
</dbReference>
<keyword evidence="3" id="KW-1185">Reference proteome</keyword>
<feature type="compositionally biased region" description="Basic and acidic residues" evidence="1">
    <location>
        <begin position="37"/>
        <end position="47"/>
    </location>
</feature>
<evidence type="ECO:0000313" key="3">
    <source>
        <dbReference type="Proteomes" id="UP000676194"/>
    </source>
</evidence>
<name>A0A8E6BD16_9BACT</name>
<protein>
    <recommendedName>
        <fullName evidence="4">Lipoprotein</fullName>
    </recommendedName>
</protein>
<evidence type="ECO:0008006" key="4">
    <source>
        <dbReference type="Google" id="ProtNLM"/>
    </source>
</evidence>
<dbReference type="AlphaFoldDB" id="A0A8E6BD16"/>
<reference evidence="2" key="1">
    <citation type="submission" date="2021-05" db="EMBL/GenBank/DDBJ databases">
        <title>Complete genome sequence of the cellulolytic planctomycete Telmatocola sphagniphila SP2T and characterization of the first cellulase from planctomycetes.</title>
        <authorList>
            <person name="Rakitin A.L."/>
            <person name="Beletsky A.V."/>
            <person name="Naumoff D.G."/>
            <person name="Kulichevskaya I.S."/>
            <person name="Mardanov A.V."/>
            <person name="Ravin N.V."/>
            <person name="Dedysh S.N."/>
        </authorList>
    </citation>
    <scope>NUCLEOTIDE SEQUENCE</scope>
    <source>
        <strain evidence="2">SP2T</strain>
    </source>
</reference>
<accession>A0A8E6BD16</accession>
<dbReference type="PROSITE" id="PS51257">
    <property type="entry name" value="PROKAR_LIPOPROTEIN"/>
    <property type="match status" value="1"/>
</dbReference>
<evidence type="ECO:0000313" key="2">
    <source>
        <dbReference type="EMBL" id="QVL34670.1"/>
    </source>
</evidence>
<dbReference type="EMBL" id="CP074694">
    <property type="protein sequence ID" value="QVL34670.1"/>
    <property type="molecule type" value="Genomic_DNA"/>
</dbReference>
<feature type="compositionally biased region" description="Basic and acidic residues" evidence="1">
    <location>
        <begin position="69"/>
        <end position="87"/>
    </location>
</feature>
<sequence length="87" mass="9610">MMTPRTILGFTLLMIVTGCTPIQKKDTPMTETAPPKEAMKDKAKADPIVETSTGDITPEQINDSNGMESAKRLDAEMQSEKRILDKK</sequence>
<gene>
    <name evidence="2" type="ORF">KIH39_12405</name>
</gene>